<feature type="signal peptide" evidence="3">
    <location>
        <begin position="1"/>
        <end position="25"/>
    </location>
</feature>
<keyword evidence="2" id="KW-0472">Membrane</keyword>
<dbReference type="PANTHER" id="PTHR37189">
    <property type="entry name" value="CONCANAVALIN A-LIKE LECTIN/GLUCANASE DOMAIN-CONTAINING PROTEIN-RELATED"/>
    <property type="match status" value="1"/>
</dbReference>
<evidence type="ECO:0000313" key="5">
    <source>
        <dbReference type="Proteomes" id="UP001293593"/>
    </source>
</evidence>
<feature type="compositionally biased region" description="Low complexity" evidence="1">
    <location>
        <begin position="72"/>
        <end position="89"/>
    </location>
</feature>
<evidence type="ECO:0000256" key="3">
    <source>
        <dbReference type="SAM" id="SignalP"/>
    </source>
</evidence>
<feature type="compositionally biased region" description="Basic and acidic residues" evidence="1">
    <location>
        <begin position="134"/>
        <end position="156"/>
    </location>
</feature>
<name>A0AAE1MCI5_9FABA</name>
<dbReference type="PANTHER" id="PTHR37189:SF4">
    <property type="entry name" value="TRANSMEMBRANE PROTEIN"/>
    <property type="match status" value="1"/>
</dbReference>
<comment type="caution">
    <text evidence="4">The sequence shown here is derived from an EMBL/GenBank/DDBJ whole genome shotgun (WGS) entry which is preliminary data.</text>
</comment>
<evidence type="ECO:0000256" key="2">
    <source>
        <dbReference type="SAM" id="Phobius"/>
    </source>
</evidence>
<keyword evidence="2" id="KW-1133">Transmembrane helix</keyword>
<proteinExistence type="predicted"/>
<keyword evidence="5" id="KW-1185">Reference proteome</keyword>
<dbReference type="AlphaFoldDB" id="A0AAE1MCI5"/>
<organism evidence="4 5">
    <name type="scientific">Acacia crassicarpa</name>
    <name type="common">northern wattle</name>
    <dbReference type="NCBI Taxonomy" id="499986"/>
    <lineage>
        <taxon>Eukaryota</taxon>
        <taxon>Viridiplantae</taxon>
        <taxon>Streptophyta</taxon>
        <taxon>Embryophyta</taxon>
        <taxon>Tracheophyta</taxon>
        <taxon>Spermatophyta</taxon>
        <taxon>Magnoliopsida</taxon>
        <taxon>eudicotyledons</taxon>
        <taxon>Gunneridae</taxon>
        <taxon>Pentapetalae</taxon>
        <taxon>rosids</taxon>
        <taxon>fabids</taxon>
        <taxon>Fabales</taxon>
        <taxon>Fabaceae</taxon>
        <taxon>Caesalpinioideae</taxon>
        <taxon>mimosoid clade</taxon>
        <taxon>Acacieae</taxon>
        <taxon>Acacia</taxon>
    </lineage>
</organism>
<keyword evidence="2" id="KW-0812">Transmembrane</keyword>
<evidence type="ECO:0000256" key="1">
    <source>
        <dbReference type="SAM" id="MobiDB-lite"/>
    </source>
</evidence>
<feature type="transmembrane region" description="Helical" evidence="2">
    <location>
        <begin position="99"/>
        <end position="123"/>
    </location>
</feature>
<evidence type="ECO:0008006" key="6">
    <source>
        <dbReference type="Google" id="ProtNLM"/>
    </source>
</evidence>
<reference evidence="4" key="1">
    <citation type="submission" date="2023-10" db="EMBL/GenBank/DDBJ databases">
        <title>Chromosome-level genome of the transformable northern wattle, Acacia crassicarpa.</title>
        <authorList>
            <person name="Massaro I."/>
            <person name="Sinha N.R."/>
            <person name="Poethig S."/>
            <person name="Leichty A.R."/>
        </authorList>
    </citation>
    <scope>NUCLEOTIDE SEQUENCE</scope>
    <source>
        <strain evidence="4">Acra3RX</strain>
        <tissue evidence="4">Leaf</tissue>
    </source>
</reference>
<sequence length="156" mass="16785">MASLTGFAVSSVIIIGLMFAGESTAKELRPSEHGLEFQNSPSAWLNYSSGMRSFFNSSQVSNSSDIMTMPKASNSSDSSPSAWWSSSTDSGERSRLRPALVIASLVCGVTGVILLVATGLIFLSKHRKHNSNKANEECGDKDNKLQLAVRDEIENP</sequence>
<gene>
    <name evidence="4" type="ORF">QN277_010077</name>
</gene>
<feature type="region of interest" description="Disordered" evidence="1">
    <location>
        <begin position="131"/>
        <end position="156"/>
    </location>
</feature>
<keyword evidence="3" id="KW-0732">Signal</keyword>
<evidence type="ECO:0000313" key="4">
    <source>
        <dbReference type="EMBL" id="KAK4254741.1"/>
    </source>
</evidence>
<dbReference type="EMBL" id="JAWXYG010000014">
    <property type="protein sequence ID" value="KAK4254741.1"/>
    <property type="molecule type" value="Genomic_DNA"/>
</dbReference>
<accession>A0AAE1MCI5</accession>
<feature type="region of interest" description="Disordered" evidence="1">
    <location>
        <begin position="61"/>
        <end position="91"/>
    </location>
</feature>
<feature type="chain" id="PRO_5042090953" description="Transmembrane protein" evidence="3">
    <location>
        <begin position="26"/>
        <end position="156"/>
    </location>
</feature>
<dbReference type="Proteomes" id="UP001293593">
    <property type="component" value="Unassembled WGS sequence"/>
</dbReference>
<protein>
    <recommendedName>
        <fullName evidence="6">Transmembrane protein</fullName>
    </recommendedName>
</protein>